<evidence type="ECO:0000313" key="1">
    <source>
        <dbReference type="EMBL" id="RPA89149.1"/>
    </source>
</evidence>
<feature type="non-terminal residue" evidence="1">
    <location>
        <position position="55"/>
    </location>
</feature>
<organism evidence="1 2">
    <name type="scientific">Choiromyces venosus 120613-1</name>
    <dbReference type="NCBI Taxonomy" id="1336337"/>
    <lineage>
        <taxon>Eukaryota</taxon>
        <taxon>Fungi</taxon>
        <taxon>Dikarya</taxon>
        <taxon>Ascomycota</taxon>
        <taxon>Pezizomycotina</taxon>
        <taxon>Pezizomycetes</taxon>
        <taxon>Pezizales</taxon>
        <taxon>Tuberaceae</taxon>
        <taxon>Choiromyces</taxon>
    </lineage>
</organism>
<dbReference type="EMBL" id="ML120609">
    <property type="protein sequence ID" value="RPA89149.1"/>
    <property type="molecule type" value="Genomic_DNA"/>
</dbReference>
<protein>
    <submittedName>
        <fullName evidence="1">Uncharacterized protein</fullName>
    </submittedName>
</protein>
<dbReference type="Proteomes" id="UP000276215">
    <property type="component" value="Unassembled WGS sequence"/>
</dbReference>
<accession>A0A3N4IT98</accession>
<gene>
    <name evidence="1" type="ORF">L873DRAFT_1823398</name>
</gene>
<dbReference type="AlphaFoldDB" id="A0A3N4IT98"/>
<name>A0A3N4IT98_9PEZI</name>
<reference evidence="1 2" key="1">
    <citation type="journal article" date="2018" name="Nat. Ecol. Evol.">
        <title>Pezizomycetes genomes reveal the molecular basis of ectomycorrhizal truffle lifestyle.</title>
        <authorList>
            <person name="Murat C."/>
            <person name="Payen T."/>
            <person name="Noel B."/>
            <person name="Kuo A."/>
            <person name="Morin E."/>
            <person name="Chen J."/>
            <person name="Kohler A."/>
            <person name="Krizsan K."/>
            <person name="Balestrini R."/>
            <person name="Da Silva C."/>
            <person name="Montanini B."/>
            <person name="Hainaut M."/>
            <person name="Levati E."/>
            <person name="Barry K.W."/>
            <person name="Belfiori B."/>
            <person name="Cichocki N."/>
            <person name="Clum A."/>
            <person name="Dockter R.B."/>
            <person name="Fauchery L."/>
            <person name="Guy J."/>
            <person name="Iotti M."/>
            <person name="Le Tacon F."/>
            <person name="Lindquist E.A."/>
            <person name="Lipzen A."/>
            <person name="Malagnac F."/>
            <person name="Mello A."/>
            <person name="Molinier V."/>
            <person name="Miyauchi S."/>
            <person name="Poulain J."/>
            <person name="Riccioni C."/>
            <person name="Rubini A."/>
            <person name="Sitrit Y."/>
            <person name="Splivallo R."/>
            <person name="Traeger S."/>
            <person name="Wang M."/>
            <person name="Zifcakova L."/>
            <person name="Wipf D."/>
            <person name="Zambonelli A."/>
            <person name="Paolocci F."/>
            <person name="Nowrousian M."/>
            <person name="Ottonello S."/>
            <person name="Baldrian P."/>
            <person name="Spatafora J.W."/>
            <person name="Henrissat B."/>
            <person name="Nagy L.G."/>
            <person name="Aury J.M."/>
            <person name="Wincker P."/>
            <person name="Grigoriev I.V."/>
            <person name="Bonfante P."/>
            <person name="Martin F.M."/>
        </authorList>
    </citation>
    <scope>NUCLEOTIDE SEQUENCE [LARGE SCALE GENOMIC DNA]</scope>
    <source>
        <strain evidence="1 2">120613-1</strain>
    </source>
</reference>
<sequence length="55" mass="6242">MYNQFEGGKTVHGQDMTLAFVLGMTGDHPIPLSRDVLLLYVPNSFLCYFPSFFLL</sequence>
<proteinExistence type="predicted"/>
<evidence type="ECO:0000313" key="2">
    <source>
        <dbReference type="Proteomes" id="UP000276215"/>
    </source>
</evidence>
<keyword evidence="2" id="KW-1185">Reference proteome</keyword>